<reference evidence="2 3" key="1">
    <citation type="submission" date="2023-05" db="EMBL/GenBank/DDBJ databases">
        <title>YMD87, complete Genome.</title>
        <authorList>
            <person name="Zhang J."/>
            <person name="Xu X."/>
        </authorList>
    </citation>
    <scope>NUCLEOTIDE SEQUENCE [LARGE SCALE GENOMIC DNA]</scope>
    <source>
        <strain evidence="2 3">YMD87</strain>
    </source>
</reference>
<dbReference type="EMBL" id="CP124616">
    <property type="protein sequence ID" value="WGW05034.1"/>
    <property type="molecule type" value="Genomic_DNA"/>
</dbReference>
<evidence type="ECO:0000313" key="3">
    <source>
        <dbReference type="Proteomes" id="UP001241605"/>
    </source>
</evidence>
<dbReference type="InterPro" id="IPR007055">
    <property type="entry name" value="BON_dom"/>
</dbReference>
<dbReference type="InterPro" id="IPR036737">
    <property type="entry name" value="OmpA-like_sf"/>
</dbReference>
<keyword evidence="3" id="KW-1185">Reference proteome</keyword>
<dbReference type="RefSeq" id="WP_282301671.1">
    <property type="nucleotide sequence ID" value="NZ_CP124616.1"/>
</dbReference>
<dbReference type="Proteomes" id="UP001241605">
    <property type="component" value="Chromosome"/>
</dbReference>
<evidence type="ECO:0000259" key="1">
    <source>
        <dbReference type="PROSITE" id="PS50914"/>
    </source>
</evidence>
<dbReference type="SUPFAM" id="SSF103088">
    <property type="entry name" value="OmpA-like"/>
    <property type="match status" value="1"/>
</dbReference>
<proteinExistence type="predicted"/>
<organism evidence="2 3">
    <name type="scientific">Tropicibacter oceani</name>
    <dbReference type="NCBI Taxonomy" id="3058420"/>
    <lineage>
        <taxon>Bacteria</taxon>
        <taxon>Pseudomonadati</taxon>
        <taxon>Pseudomonadota</taxon>
        <taxon>Alphaproteobacteria</taxon>
        <taxon>Rhodobacterales</taxon>
        <taxon>Roseobacteraceae</taxon>
        <taxon>Tropicibacter</taxon>
    </lineage>
</organism>
<dbReference type="Pfam" id="PF04972">
    <property type="entry name" value="BON"/>
    <property type="match status" value="1"/>
</dbReference>
<dbReference type="Gene3D" id="3.30.1330.60">
    <property type="entry name" value="OmpA-like domain"/>
    <property type="match status" value="1"/>
</dbReference>
<sequence>MRDLFAILAIALAVISLGVFRVPDENALVAAGIKAEAEAALYQARHPLDIAVKARTVTVSGRVESEAEAEQVVAQLTDLQGVEAVENLLTILPTVAPFDLGMTKAAGLVTVAGVVPQEGLARQLTELFALDEPDLTVAAGAPDGLWGEVALRAAQTLAGMEEGQVRLVDRDLAISGVVHLPAQLRQIEAGFAEVPEGYSATLTITALDDGLPYSLLVTRDPFMGLRAFGKLPPDYAGPVAAVIDGAEGAITHAPKPLDAPGFEEALAAIAPLVEALELGTISVTPGVVTVQGGPMPPAIIAQIDALELPLGYALNRSLVPVDDGPALTLTVTWDGSALDFHGRVPADFDAGAWAAGFGAPLGAEQLDRSPYPDLQGWDDPLQPGLRALSALRSGVLELDATGLRLTGLAADPAARQMARAALGDSGEADLQLADDGAPAVFELTYDAATGASLQGKLPAGLTPAAMAEALGLDAVRGDPRVAPGGDAAPVLDALRAVQPYLDLLDGMTLDHGPGAPLSLRLQVTPGAPVALLRQQLALPNGVQATIDSASPPLPGTQRTHVVLGLPQVFTDGYWLPKLSISPTAEACTKAMAEAKPVPFEENGFALALGAVHPLAQLAAVARDCTWTGDLTLMIEVQAGKTDYPALNRQLARRRAEALRAALAERGVPRARIEAIGQAADDAGETVRYLWQ</sequence>
<dbReference type="PROSITE" id="PS50914">
    <property type="entry name" value="BON"/>
    <property type="match status" value="1"/>
</dbReference>
<feature type="domain" description="BON" evidence="1">
    <location>
        <begin position="25"/>
        <end position="93"/>
    </location>
</feature>
<protein>
    <submittedName>
        <fullName evidence="2">BON domain-containing protein</fullName>
    </submittedName>
</protein>
<dbReference type="Gene3D" id="3.30.1340.30">
    <property type="match status" value="1"/>
</dbReference>
<accession>A0ABY8QKH8</accession>
<evidence type="ECO:0000313" key="2">
    <source>
        <dbReference type="EMBL" id="WGW05034.1"/>
    </source>
</evidence>
<dbReference type="Gene3D" id="3.40.1520.20">
    <property type="match status" value="1"/>
</dbReference>
<gene>
    <name evidence="2" type="ORF">QF118_05650</name>
</gene>
<name>A0ABY8QKH8_9RHOB</name>